<dbReference type="PROSITE" id="PS50113">
    <property type="entry name" value="PAC"/>
    <property type="match status" value="1"/>
</dbReference>
<dbReference type="Pfam" id="PF08448">
    <property type="entry name" value="PAS_4"/>
    <property type="match status" value="1"/>
</dbReference>
<dbReference type="Gene3D" id="3.30.750.24">
    <property type="entry name" value="STAS domain"/>
    <property type="match status" value="1"/>
</dbReference>
<dbReference type="Gene3D" id="3.30.450.20">
    <property type="entry name" value="PAS domain"/>
    <property type="match status" value="1"/>
</dbReference>
<dbReference type="InterPro" id="IPR036457">
    <property type="entry name" value="PPM-type-like_dom_sf"/>
</dbReference>
<evidence type="ECO:0000259" key="4">
    <source>
        <dbReference type="PROSITE" id="PS51746"/>
    </source>
</evidence>
<dbReference type="Gene3D" id="3.30.565.10">
    <property type="entry name" value="Histidine kinase-like ATPase, C-terminal domain"/>
    <property type="match status" value="1"/>
</dbReference>
<dbReference type="Gene3D" id="3.60.40.10">
    <property type="entry name" value="PPM-type phosphatase domain"/>
    <property type="match status" value="1"/>
</dbReference>
<dbReference type="CDD" id="cd16936">
    <property type="entry name" value="HATPase_RsbW-like"/>
    <property type="match status" value="1"/>
</dbReference>
<dbReference type="SMART" id="SM00331">
    <property type="entry name" value="PP2C_SIG"/>
    <property type="match status" value="1"/>
</dbReference>
<evidence type="ECO:0000313" key="6">
    <source>
        <dbReference type="Proteomes" id="UP000178953"/>
    </source>
</evidence>
<dbReference type="Pfam" id="PF07228">
    <property type="entry name" value="SpoIIE"/>
    <property type="match status" value="1"/>
</dbReference>
<protein>
    <recommendedName>
        <fullName evidence="7">PAS domain S-box protein</fullName>
    </recommendedName>
</protein>
<dbReference type="RefSeq" id="WP_070351534.1">
    <property type="nucleotide sequence ID" value="NZ_CP043474.1"/>
</dbReference>
<keyword evidence="1" id="KW-0378">Hydrolase</keyword>
<dbReference type="Proteomes" id="UP000178953">
    <property type="component" value="Unassembled WGS sequence"/>
</dbReference>
<reference evidence="5 6" key="1">
    <citation type="submission" date="2016-09" db="EMBL/GenBank/DDBJ databases">
        <title>genome sequence of Mycobacterium sp. 739 SCH.</title>
        <authorList>
            <person name="Greninger A.L."/>
            <person name="Qin X."/>
            <person name="Jerome K."/>
            <person name="Vora S."/>
            <person name="Quinn K."/>
        </authorList>
    </citation>
    <scope>NUCLEOTIDE SEQUENCE [LARGE SCALE GENOMIC DNA]</scope>
    <source>
        <strain evidence="5 6">SCH</strain>
    </source>
</reference>
<evidence type="ECO:0000256" key="1">
    <source>
        <dbReference type="ARBA" id="ARBA00022801"/>
    </source>
</evidence>
<feature type="domain" description="PAC" evidence="2">
    <location>
        <begin position="85"/>
        <end position="141"/>
    </location>
</feature>
<proteinExistence type="predicted"/>
<dbReference type="InterPro" id="IPR035965">
    <property type="entry name" value="PAS-like_dom_sf"/>
</dbReference>
<dbReference type="AlphaFoldDB" id="A0A1E8Q9Y4"/>
<dbReference type="SUPFAM" id="SSF81606">
    <property type="entry name" value="PP2C-like"/>
    <property type="match status" value="1"/>
</dbReference>
<dbReference type="InterPro" id="IPR001932">
    <property type="entry name" value="PPM-type_phosphatase-like_dom"/>
</dbReference>
<dbReference type="PROSITE" id="PS50801">
    <property type="entry name" value="STAS"/>
    <property type="match status" value="1"/>
</dbReference>
<name>A0A1E8Q9Y4_9MYCO</name>
<dbReference type="SUPFAM" id="SSF55785">
    <property type="entry name" value="PYP-like sensor domain (PAS domain)"/>
    <property type="match status" value="1"/>
</dbReference>
<evidence type="ECO:0000259" key="2">
    <source>
        <dbReference type="PROSITE" id="PS50113"/>
    </source>
</evidence>
<feature type="domain" description="PPM-type phosphatase" evidence="4">
    <location>
        <begin position="176"/>
        <end position="395"/>
    </location>
</feature>
<dbReference type="InterPro" id="IPR003594">
    <property type="entry name" value="HATPase_dom"/>
</dbReference>
<dbReference type="InterPro" id="IPR036890">
    <property type="entry name" value="HATPase_C_sf"/>
</dbReference>
<keyword evidence="6" id="KW-1185">Reference proteome</keyword>
<dbReference type="InterPro" id="IPR002645">
    <property type="entry name" value="STAS_dom"/>
</dbReference>
<accession>A0A1E8Q9Y4</accession>
<feature type="domain" description="STAS" evidence="3">
    <location>
        <begin position="557"/>
        <end position="643"/>
    </location>
</feature>
<sequence>MVEQDPLDALIGDAQTVRSVFDQVPVMLLGLDGPQMTFSAVNAAYRAFYPRFAMGQSLWESAPVLIDQRVDAALREVYDTGEPLQTREWRVQLDVDGSGLREAFIDMTISPRRAPDGAVLGVQILAYDVTERVLARQADQARARLLQDRYESVRDSATLMQQALLAPAVPVLPGLDVAAAYLVATRDTAAGGDWFDVVTHPGGEVDLVVGDVVGHGVRAAAVMAQLRTAVRMQLHAGAGIAEALQAVDDFATEIPGAASATLCVLRLDPGGDVEYCTAGHPPPLTLTVDGDACYLEPTGARPLGYGHPFTTRTTHLDHGDVVLLYSDGLIERPGRHVPSSTTEVADVTARVLRGEVGFALDPRQVPVERLCSHAVELLLRATGYGDDITVLAAQRRPPPPDLHVDVPADGQAERAVRTRLRQWLGALGGDAVSGQVLEHAVTEFVANAAQHAHVAASSGTVRVDGILDQRGQARVTVADRGRWREQPHASADRGRGLPLAFALVPDTTIERTAGGTTVTAVHRVTRAAHIVTDAASTHAVPAPPVTDFDVVVETDGVILLAGDVDTAAAPVLAEVLAARGLTGAAGLTIDVSAATHLGSAAISVLARACRIAAERGTTCTLVAPPGGTPHHVLSLVGLPTSSR</sequence>
<evidence type="ECO:0008006" key="7">
    <source>
        <dbReference type="Google" id="ProtNLM"/>
    </source>
</evidence>
<dbReference type="InterPro" id="IPR052016">
    <property type="entry name" value="Bact_Sigma-Reg"/>
</dbReference>
<dbReference type="PROSITE" id="PS51746">
    <property type="entry name" value="PPM_2"/>
    <property type="match status" value="1"/>
</dbReference>
<dbReference type="SUPFAM" id="SSF52091">
    <property type="entry name" value="SpoIIaa-like"/>
    <property type="match status" value="1"/>
</dbReference>
<dbReference type="Pfam" id="PF13581">
    <property type="entry name" value="HATPase_c_2"/>
    <property type="match status" value="1"/>
</dbReference>
<evidence type="ECO:0000313" key="5">
    <source>
        <dbReference type="EMBL" id="OFJ55302.1"/>
    </source>
</evidence>
<dbReference type="Pfam" id="PF01740">
    <property type="entry name" value="STAS"/>
    <property type="match status" value="1"/>
</dbReference>
<dbReference type="InterPro" id="IPR013656">
    <property type="entry name" value="PAS_4"/>
</dbReference>
<dbReference type="EMBL" id="MCHX01000004">
    <property type="protein sequence ID" value="OFJ55302.1"/>
    <property type="molecule type" value="Genomic_DNA"/>
</dbReference>
<dbReference type="GO" id="GO:0016791">
    <property type="term" value="F:phosphatase activity"/>
    <property type="evidence" value="ECO:0007669"/>
    <property type="project" value="TreeGrafter"/>
</dbReference>
<dbReference type="PANTHER" id="PTHR43156:SF2">
    <property type="entry name" value="STAGE II SPORULATION PROTEIN E"/>
    <property type="match status" value="1"/>
</dbReference>
<dbReference type="CDD" id="cd07043">
    <property type="entry name" value="STAS_anti-anti-sigma_factors"/>
    <property type="match status" value="1"/>
</dbReference>
<dbReference type="InterPro" id="IPR036513">
    <property type="entry name" value="STAS_dom_sf"/>
</dbReference>
<gene>
    <name evidence="5" type="ORF">BEL07_02490</name>
</gene>
<comment type="caution">
    <text evidence="5">The sequence shown here is derived from an EMBL/GenBank/DDBJ whole genome shotgun (WGS) entry which is preliminary data.</text>
</comment>
<dbReference type="PANTHER" id="PTHR43156">
    <property type="entry name" value="STAGE II SPORULATION PROTEIN E-RELATED"/>
    <property type="match status" value="1"/>
</dbReference>
<dbReference type="SUPFAM" id="SSF55874">
    <property type="entry name" value="ATPase domain of HSP90 chaperone/DNA topoisomerase II/histidine kinase"/>
    <property type="match status" value="1"/>
</dbReference>
<evidence type="ECO:0000259" key="3">
    <source>
        <dbReference type="PROSITE" id="PS50801"/>
    </source>
</evidence>
<dbReference type="InterPro" id="IPR000700">
    <property type="entry name" value="PAS-assoc_C"/>
</dbReference>
<organism evidence="5 6">
    <name type="scientific">Mycolicibacterium grossiae</name>
    <dbReference type="NCBI Taxonomy" id="1552759"/>
    <lineage>
        <taxon>Bacteria</taxon>
        <taxon>Bacillati</taxon>
        <taxon>Actinomycetota</taxon>
        <taxon>Actinomycetes</taxon>
        <taxon>Mycobacteriales</taxon>
        <taxon>Mycobacteriaceae</taxon>
        <taxon>Mycolicibacterium</taxon>
    </lineage>
</organism>